<feature type="chain" id="PRO_5043328125" description="BPL/LPL catalytic domain-containing protein" evidence="4">
    <location>
        <begin position="17"/>
        <end position="890"/>
    </location>
</feature>
<dbReference type="SUPFAM" id="SSF55681">
    <property type="entry name" value="Class II aaRS and biotin synthetases"/>
    <property type="match status" value="1"/>
</dbReference>
<feature type="region of interest" description="Disordered" evidence="3">
    <location>
        <begin position="286"/>
        <end position="317"/>
    </location>
</feature>
<dbReference type="Gene3D" id="3.30.930.10">
    <property type="entry name" value="Bira Bifunctional Protein, Domain 2"/>
    <property type="match status" value="1"/>
</dbReference>
<sequence length="890" mass="98380">MFITLCYVYLWLRVRAFYAVLIRTTVHRLHATNSLSFCTAPSPGRKNGQGHTPAQSEENICLRLGNKVFCVGDPQSFDDFDKWKLFVRTPLVYPDNTLGERKIAFVTESTCPQTEDIPTVPGSSKKIQWSDYCLPVAYNPGDPSELIAEASVDNFSILGIAFMENRLQMDNGIVPQKLMSVHLQEQSTNDLLPPVSAQENPITEASRHPLEKAAALETGVADSLSGENPPEQGFAVQQETSDQHSQDRVDLKEEESKMGDPQHLHLSSCHECLGMESCTIESVKHASADNNPDHPDDNSGKGQSSEDDCCQAKETKRANLSGKPPNVLVYMGSDPIVTETRFQNVKSVLLECIDAESYVIYPLPEDQVLKAPWADNTLMLVINTEESISKDVHKEFMTYLSEGGKIFSLSSSFTLGSATLKPKHVLKESIQHLIFTQADCTEVTLNVLTSGNVFDTQACGRDTDVKTWGYLNNSDKDAVIIHQSQGDNGGEAIICQVQLEISPSSMKVKTEDFNCLKLSNAKRYEVLTQILKSLGMKCELSNPPALTPLYLLTTADEVRASFLPWLWKKASPQGMMIKSSKMSLKVVEEHQPEEEVTPALAPLVTQVVDFSSDYFDLDVYRQNLLTKKLGQVVLFADVTATTMNLLDGLMFDLPQETGLIAIAARQSQGKGRGGNAWISPIGCAMFTLHISIPRTSQLGERIAFIQHLMSLAVVESVKSIPGYEDIDLRVKWPNDIYYGDLMKIGGVLVNSTLMGNTFHILIGCGFNVANGNPTICINDLIEEHNKRTEQKLTPLNTNSLIARAVTKLEGLIDTFQDKGPEGVLPLYYKHWVHSGKEVRIGSEAGPLAAIVGVDDSGFLQVRQQDQEIVTLHPDGNSFDMLKNLIIPKRQ</sequence>
<feature type="signal peptide" evidence="4">
    <location>
        <begin position="1"/>
        <end position="16"/>
    </location>
</feature>
<keyword evidence="4" id="KW-0732">Signal</keyword>
<dbReference type="InterPro" id="IPR004408">
    <property type="entry name" value="Biotin_CoA_COase_ligase"/>
</dbReference>
<dbReference type="CDD" id="cd16442">
    <property type="entry name" value="BPL"/>
    <property type="match status" value="1"/>
</dbReference>
<comment type="similarity">
    <text evidence="1">Belongs to the biotin--protein ligase family.</text>
</comment>
<gene>
    <name evidence="6" type="ORF">NDU88_001314</name>
</gene>
<dbReference type="EMBL" id="JANPWB010000012">
    <property type="protein sequence ID" value="KAJ1113055.1"/>
    <property type="molecule type" value="Genomic_DNA"/>
</dbReference>
<evidence type="ECO:0000259" key="5">
    <source>
        <dbReference type="PROSITE" id="PS51733"/>
    </source>
</evidence>
<dbReference type="InterPro" id="IPR003142">
    <property type="entry name" value="BPL_C"/>
</dbReference>
<dbReference type="PROSITE" id="PS51733">
    <property type="entry name" value="BPL_LPL_CATALYTIC"/>
    <property type="match status" value="1"/>
</dbReference>
<organism evidence="6 7">
    <name type="scientific">Pleurodeles waltl</name>
    <name type="common">Iberian ribbed newt</name>
    <dbReference type="NCBI Taxonomy" id="8319"/>
    <lineage>
        <taxon>Eukaryota</taxon>
        <taxon>Metazoa</taxon>
        <taxon>Chordata</taxon>
        <taxon>Craniata</taxon>
        <taxon>Vertebrata</taxon>
        <taxon>Euteleostomi</taxon>
        <taxon>Amphibia</taxon>
        <taxon>Batrachia</taxon>
        <taxon>Caudata</taxon>
        <taxon>Salamandroidea</taxon>
        <taxon>Salamandridae</taxon>
        <taxon>Pleurodelinae</taxon>
        <taxon>Pleurodeles</taxon>
    </lineage>
</organism>
<feature type="region of interest" description="Disordered" evidence="3">
    <location>
        <begin position="218"/>
        <end position="263"/>
    </location>
</feature>
<evidence type="ECO:0000256" key="2">
    <source>
        <dbReference type="ARBA" id="ARBA00022598"/>
    </source>
</evidence>
<evidence type="ECO:0000256" key="3">
    <source>
        <dbReference type="SAM" id="MobiDB-lite"/>
    </source>
</evidence>
<dbReference type="Proteomes" id="UP001066276">
    <property type="component" value="Chromosome 8"/>
</dbReference>
<name>A0AAV7NAE8_PLEWA</name>
<feature type="compositionally biased region" description="Basic and acidic residues" evidence="3">
    <location>
        <begin position="241"/>
        <end position="263"/>
    </location>
</feature>
<dbReference type="GO" id="GO:0005737">
    <property type="term" value="C:cytoplasm"/>
    <property type="evidence" value="ECO:0007669"/>
    <property type="project" value="TreeGrafter"/>
</dbReference>
<accession>A0AAV7NAE8</accession>
<protein>
    <recommendedName>
        <fullName evidence="5">BPL/LPL catalytic domain-containing protein</fullName>
    </recommendedName>
</protein>
<dbReference type="GO" id="GO:0004077">
    <property type="term" value="F:biotin--[biotin carboxyl-carrier protein] ligase activity"/>
    <property type="evidence" value="ECO:0007669"/>
    <property type="project" value="InterPro"/>
</dbReference>
<dbReference type="InterPro" id="IPR045864">
    <property type="entry name" value="aa-tRNA-synth_II/BPL/LPL"/>
</dbReference>
<dbReference type="NCBIfam" id="TIGR00121">
    <property type="entry name" value="birA_ligase"/>
    <property type="match status" value="1"/>
</dbReference>
<feature type="compositionally biased region" description="Basic and acidic residues" evidence="3">
    <location>
        <begin position="286"/>
        <end position="299"/>
    </location>
</feature>
<dbReference type="AlphaFoldDB" id="A0AAV7NAE8"/>
<dbReference type="Pfam" id="PF03099">
    <property type="entry name" value="BPL_LplA_LipB"/>
    <property type="match status" value="1"/>
</dbReference>
<dbReference type="PANTHER" id="PTHR12835:SF5">
    <property type="entry name" value="BIOTIN--PROTEIN LIGASE"/>
    <property type="match status" value="1"/>
</dbReference>
<evidence type="ECO:0000256" key="4">
    <source>
        <dbReference type="SAM" id="SignalP"/>
    </source>
</evidence>
<keyword evidence="2" id="KW-0436">Ligase</keyword>
<reference evidence="6" key="1">
    <citation type="journal article" date="2022" name="bioRxiv">
        <title>Sequencing and chromosome-scale assembly of the giantPleurodeles waltlgenome.</title>
        <authorList>
            <person name="Brown T."/>
            <person name="Elewa A."/>
            <person name="Iarovenko S."/>
            <person name="Subramanian E."/>
            <person name="Araus A.J."/>
            <person name="Petzold A."/>
            <person name="Susuki M."/>
            <person name="Suzuki K.-i.T."/>
            <person name="Hayashi T."/>
            <person name="Toyoda A."/>
            <person name="Oliveira C."/>
            <person name="Osipova E."/>
            <person name="Leigh N.D."/>
            <person name="Simon A."/>
            <person name="Yun M.H."/>
        </authorList>
    </citation>
    <scope>NUCLEOTIDE SEQUENCE</scope>
    <source>
        <strain evidence="6">20211129_DDA</strain>
        <tissue evidence="6">Liver</tissue>
    </source>
</reference>
<dbReference type="PANTHER" id="PTHR12835">
    <property type="entry name" value="BIOTIN PROTEIN LIGASE"/>
    <property type="match status" value="1"/>
</dbReference>
<feature type="domain" description="BPL/LPL catalytic" evidence="5">
    <location>
        <begin position="618"/>
        <end position="816"/>
    </location>
</feature>
<evidence type="ECO:0000313" key="7">
    <source>
        <dbReference type="Proteomes" id="UP001066276"/>
    </source>
</evidence>
<keyword evidence="7" id="KW-1185">Reference proteome</keyword>
<dbReference type="Pfam" id="PF02237">
    <property type="entry name" value="BPL_C"/>
    <property type="match status" value="1"/>
</dbReference>
<comment type="caution">
    <text evidence="6">The sequence shown here is derived from an EMBL/GenBank/DDBJ whole genome shotgun (WGS) entry which is preliminary data.</text>
</comment>
<evidence type="ECO:0000256" key="1">
    <source>
        <dbReference type="ARBA" id="ARBA00009934"/>
    </source>
</evidence>
<evidence type="ECO:0000313" key="6">
    <source>
        <dbReference type="EMBL" id="KAJ1113055.1"/>
    </source>
</evidence>
<dbReference type="InterPro" id="IPR004143">
    <property type="entry name" value="BPL_LPL_catalytic"/>
</dbReference>
<proteinExistence type="inferred from homology"/>